<feature type="signal peptide" evidence="1">
    <location>
        <begin position="1"/>
        <end position="30"/>
    </location>
</feature>
<feature type="chain" id="PRO_5007439070" evidence="1">
    <location>
        <begin position="31"/>
        <end position="115"/>
    </location>
</feature>
<name>A0A0V1MB98_9BILA</name>
<keyword evidence="4" id="KW-1185">Reference proteome</keyword>
<evidence type="ECO:0000313" key="2">
    <source>
        <dbReference type="EMBL" id="KRZ68908.1"/>
    </source>
</evidence>
<accession>A0A0V1MB98</accession>
<dbReference type="EMBL" id="JYDO01000017">
    <property type="protein sequence ID" value="KRZ77780.1"/>
    <property type="molecule type" value="Genomic_DNA"/>
</dbReference>
<dbReference type="AlphaFoldDB" id="A0A0V1MB98"/>
<organism evidence="2 4">
    <name type="scientific">Trichinella papuae</name>
    <dbReference type="NCBI Taxonomy" id="268474"/>
    <lineage>
        <taxon>Eukaryota</taxon>
        <taxon>Metazoa</taxon>
        <taxon>Ecdysozoa</taxon>
        <taxon>Nematoda</taxon>
        <taxon>Enoplea</taxon>
        <taxon>Dorylaimia</taxon>
        <taxon>Trichinellida</taxon>
        <taxon>Trichinellidae</taxon>
        <taxon>Trichinella</taxon>
    </lineage>
</organism>
<sequence>MPFCPVNWCQQFVVHVRLLFLACAIADYEAQHSPPPGNHLKKLSTTTATLGQPAQISGDGLSKDVLLSISSDKSCRTDLMLTVRLDKNGELLFQRVRRVQYTIPSILSDHDKHRR</sequence>
<dbReference type="EMBL" id="JYDO01000151">
    <property type="protein sequence ID" value="KRZ68908.1"/>
    <property type="molecule type" value="Genomic_DNA"/>
</dbReference>
<evidence type="ECO:0000256" key="1">
    <source>
        <dbReference type="SAM" id="SignalP"/>
    </source>
</evidence>
<protein>
    <submittedName>
        <fullName evidence="2">Uncharacterized protein</fullName>
    </submittedName>
</protein>
<evidence type="ECO:0000313" key="4">
    <source>
        <dbReference type="Proteomes" id="UP000054843"/>
    </source>
</evidence>
<gene>
    <name evidence="3" type="ORF">T10_4268</name>
    <name evidence="2" type="ORF">T10_5923</name>
</gene>
<keyword evidence="1" id="KW-0732">Signal</keyword>
<evidence type="ECO:0000313" key="3">
    <source>
        <dbReference type="EMBL" id="KRZ77780.1"/>
    </source>
</evidence>
<reference evidence="2 4" key="1">
    <citation type="submission" date="2015-01" db="EMBL/GenBank/DDBJ databases">
        <title>Evolution of Trichinella species and genotypes.</title>
        <authorList>
            <person name="Korhonen P.K."/>
            <person name="Edoardo P."/>
            <person name="Giuseppe L.R."/>
            <person name="Gasser R.B."/>
        </authorList>
    </citation>
    <scope>NUCLEOTIDE SEQUENCE [LARGE SCALE GENOMIC DNA]</scope>
    <source>
        <strain evidence="2">ISS1980</strain>
    </source>
</reference>
<proteinExistence type="predicted"/>
<dbReference type="Proteomes" id="UP000054843">
    <property type="component" value="Unassembled WGS sequence"/>
</dbReference>
<comment type="caution">
    <text evidence="2">The sequence shown here is derived from an EMBL/GenBank/DDBJ whole genome shotgun (WGS) entry which is preliminary data.</text>
</comment>